<keyword evidence="4" id="KW-0169">Cobalamin biosynthesis</keyword>
<sequence>MNSNSIQCPALLISAMASGQGKTTVTAALARYHRRQGRRVAVFKTGPDYLDPQILAHAAGSPVAPLDLWMAGEAFCRQQLHRAAREADLILVEGAMGLFDGTPSSADLAIAFGLPVACVLNARGMAQTAAAVGLGLARFRPEMHFHGLVANALGSERHRQLIADSLPADAPLLASLPRRDELALPSRHLGLIQPGEGDDPHNRELDARLDAAAELLADTPLAELPPSVPFTAAEIAPPPPLLVGRRIGVARDAAFSFLYAANLQLLEAMGAELRYFSPLRDKHLPAGLDALWLPGGYPELYAARLAANRSMAASIAALDADGSAIVAECGGMLYLQQTLTDQQGVRHRMAEVLPGHGEMRSKRGCQGMQSAPLPEGEIRGHAHHHSRSHDTLDPIAHGVRASHPAPGEAIFRRGQLTASYLHLFFPSQPQAVAALFGAPPGVEPPKERQNATSGA</sequence>
<evidence type="ECO:0000313" key="13">
    <source>
        <dbReference type="EMBL" id="MFC0268521.1"/>
    </source>
</evidence>
<dbReference type="InterPro" id="IPR002586">
    <property type="entry name" value="CobQ/CobB/MinD/ParA_Nub-bd_dom"/>
</dbReference>
<evidence type="ECO:0000256" key="4">
    <source>
        <dbReference type="ARBA" id="ARBA00022573"/>
    </source>
</evidence>
<dbReference type="InterPro" id="IPR004484">
    <property type="entry name" value="CbiA/CobB_synth"/>
</dbReference>
<dbReference type="Proteomes" id="UP001589814">
    <property type="component" value="Unassembled WGS sequence"/>
</dbReference>
<keyword evidence="14" id="KW-1185">Reference proteome</keyword>
<feature type="region of interest" description="Disordered" evidence="10">
    <location>
        <begin position="357"/>
        <end position="401"/>
    </location>
</feature>
<name>A0ABV6G523_9GAMM</name>
<keyword evidence="8" id="KW-0460">Magnesium</keyword>
<dbReference type="InterPro" id="IPR029062">
    <property type="entry name" value="Class_I_gatase-like"/>
</dbReference>
<evidence type="ECO:0000256" key="2">
    <source>
        <dbReference type="ARBA" id="ARBA00004953"/>
    </source>
</evidence>
<dbReference type="SUPFAM" id="SSF52317">
    <property type="entry name" value="Class I glutamine amidotransferase-like"/>
    <property type="match status" value="1"/>
</dbReference>
<keyword evidence="5" id="KW-0436">Ligase</keyword>
<dbReference type="CDD" id="cd03130">
    <property type="entry name" value="GATase1_CobB"/>
    <property type="match status" value="1"/>
</dbReference>
<dbReference type="Gene3D" id="3.40.50.300">
    <property type="entry name" value="P-loop containing nucleotide triphosphate hydrolases"/>
    <property type="match status" value="1"/>
</dbReference>
<keyword evidence="9" id="KW-0315">Glutamine amidotransferase</keyword>
<evidence type="ECO:0000313" key="14">
    <source>
        <dbReference type="Proteomes" id="UP001589814"/>
    </source>
</evidence>
<evidence type="ECO:0000256" key="1">
    <source>
        <dbReference type="ARBA" id="ARBA00001946"/>
    </source>
</evidence>
<comment type="cofactor">
    <cofactor evidence="1">
        <name>Mg(2+)</name>
        <dbReference type="ChEBI" id="CHEBI:18420"/>
    </cofactor>
</comment>
<comment type="caution">
    <text evidence="13">The sequence shown here is derived from an EMBL/GenBank/DDBJ whole genome shotgun (WGS) entry which is preliminary data.</text>
</comment>
<reference evidence="13 14" key="1">
    <citation type="submission" date="2024-09" db="EMBL/GenBank/DDBJ databases">
        <authorList>
            <person name="Sun Q."/>
            <person name="Mori K."/>
        </authorList>
    </citation>
    <scope>NUCLEOTIDE SEQUENCE [LARGE SCALE GENOMIC DNA]</scope>
    <source>
        <strain evidence="13 14">CCM 7415</strain>
    </source>
</reference>
<dbReference type="EMBL" id="JBHLVX010000043">
    <property type="protein sequence ID" value="MFC0268521.1"/>
    <property type="molecule type" value="Genomic_DNA"/>
</dbReference>
<proteinExistence type="inferred from homology"/>
<dbReference type="RefSeq" id="WP_019950130.1">
    <property type="nucleotide sequence ID" value="NZ_JBHLVX010000043.1"/>
</dbReference>
<dbReference type="NCBIfam" id="NF002204">
    <property type="entry name" value="PRK01077.1"/>
    <property type="match status" value="1"/>
</dbReference>
<feature type="domain" description="CobB/CobQ-like glutamine amidotransferase" evidence="12">
    <location>
        <begin position="246"/>
        <end position="428"/>
    </location>
</feature>
<dbReference type="SUPFAM" id="SSF52540">
    <property type="entry name" value="P-loop containing nucleoside triphosphate hydrolases"/>
    <property type="match status" value="1"/>
</dbReference>
<evidence type="ECO:0000256" key="5">
    <source>
        <dbReference type="ARBA" id="ARBA00022598"/>
    </source>
</evidence>
<feature type="region of interest" description="Disordered" evidence="10">
    <location>
        <begin position="436"/>
        <end position="455"/>
    </location>
</feature>
<evidence type="ECO:0000259" key="12">
    <source>
        <dbReference type="Pfam" id="PF07685"/>
    </source>
</evidence>
<dbReference type="PROSITE" id="PS51274">
    <property type="entry name" value="GATASE_COBBQ"/>
    <property type="match status" value="1"/>
</dbReference>
<dbReference type="Pfam" id="PF01656">
    <property type="entry name" value="CbiA"/>
    <property type="match status" value="1"/>
</dbReference>
<keyword evidence="6" id="KW-0547">Nucleotide-binding</keyword>
<organism evidence="13 14">
    <name type="scientific">Kushneria aurantia</name>
    <dbReference type="NCBI Taxonomy" id="504092"/>
    <lineage>
        <taxon>Bacteria</taxon>
        <taxon>Pseudomonadati</taxon>
        <taxon>Pseudomonadota</taxon>
        <taxon>Gammaproteobacteria</taxon>
        <taxon>Oceanospirillales</taxon>
        <taxon>Halomonadaceae</taxon>
        <taxon>Kushneria</taxon>
    </lineage>
</organism>
<dbReference type="Gene3D" id="3.40.50.880">
    <property type="match status" value="1"/>
</dbReference>
<evidence type="ECO:0000256" key="9">
    <source>
        <dbReference type="ARBA" id="ARBA00022962"/>
    </source>
</evidence>
<dbReference type="Pfam" id="PF07685">
    <property type="entry name" value="GATase_3"/>
    <property type="match status" value="1"/>
</dbReference>
<dbReference type="InterPro" id="IPR027417">
    <property type="entry name" value="P-loop_NTPase"/>
</dbReference>
<evidence type="ECO:0000256" key="3">
    <source>
        <dbReference type="ARBA" id="ARBA00006205"/>
    </source>
</evidence>
<evidence type="ECO:0000256" key="6">
    <source>
        <dbReference type="ARBA" id="ARBA00022741"/>
    </source>
</evidence>
<comment type="similarity">
    <text evidence="3">Belongs to the CobB/CobQ family. CobQ subfamily.</text>
</comment>
<evidence type="ECO:0000256" key="7">
    <source>
        <dbReference type="ARBA" id="ARBA00022840"/>
    </source>
</evidence>
<evidence type="ECO:0000256" key="10">
    <source>
        <dbReference type="SAM" id="MobiDB-lite"/>
    </source>
</evidence>
<dbReference type="InterPro" id="IPR011698">
    <property type="entry name" value="GATase_3"/>
</dbReference>
<dbReference type="PANTHER" id="PTHR43873">
    <property type="entry name" value="COBYRINATE A,C-DIAMIDE SYNTHASE"/>
    <property type="match status" value="1"/>
</dbReference>
<comment type="pathway">
    <text evidence="2">Cofactor biosynthesis; adenosylcobalamin biosynthesis.</text>
</comment>
<evidence type="ECO:0000256" key="8">
    <source>
        <dbReference type="ARBA" id="ARBA00022842"/>
    </source>
</evidence>
<accession>A0ABV6G523</accession>
<keyword evidence="7" id="KW-0067">ATP-binding</keyword>
<dbReference type="PANTHER" id="PTHR43873:SF1">
    <property type="entry name" value="COBYRINATE A,C-DIAMIDE SYNTHASE"/>
    <property type="match status" value="1"/>
</dbReference>
<feature type="domain" description="CobQ/CobB/MinD/ParA nucleotide binding" evidence="11">
    <location>
        <begin position="13"/>
        <end position="189"/>
    </location>
</feature>
<evidence type="ECO:0000259" key="11">
    <source>
        <dbReference type="Pfam" id="PF01656"/>
    </source>
</evidence>
<protein>
    <submittedName>
        <fullName evidence="13">Cobyrinate a,c-diamide synthase</fullName>
    </submittedName>
</protein>
<gene>
    <name evidence="13" type="ORF">ACFFHW_11115</name>
</gene>